<feature type="coiled-coil region" evidence="1">
    <location>
        <begin position="77"/>
        <end position="111"/>
    </location>
</feature>
<organism evidence="2">
    <name type="scientific">bioreactor metagenome</name>
    <dbReference type="NCBI Taxonomy" id="1076179"/>
    <lineage>
        <taxon>unclassified sequences</taxon>
        <taxon>metagenomes</taxon>
        <taxon>ecological metagenomes</taxon>
    </lineage>
</organism>
<sequence>MKLWRKGIREKGFAAPAGEQQSEQWSTRDKFLIVVETSTLSEIELAGYCRKKGLYVEQVKSWQENCMQANGGVAQELALAQRREKEREKELKQVKKELQRKESALAETAVLLVLRKKADAIWGPKDEEV</sequence>
<reference evidence="2" key="1">
    <citation type="submission" date="2019-08" db="EMBL/GenBank/DDBJ databases">
        <authorList>
            <person name="Kucharzyk K."/>
            <person name="Murdoch R.W."/>
            <person name="Higgins S."/>
            <person name="Loffler F."/>
        </authorList>
    </citation>
    <scope>NUCLEOTIDE SEQUENCE</scope>
</reference>
<keyword evidence="1" id="KW-0175">Coiled coil</keyword>
<dbReference type="EMBL" id="VSSQ01000009">
    <property type="protein sequence ID" value="MPL59356.1"/>
    <property type="molecule type" value="Genomic_DNA"/>
</dbReference>
<dbReference type="AlphaFoldDB" id="A0A644SXF1"/>
<comment type="caution">
    <text evidence="2">The sequence shown here is derived from an EMBL/GenBank/DDBJ whole genome shotgun (WGS) entry which is preliminary data.</text>
</comment>
<proteinExistence type="predicted"/>
<evidence type="ECO:0008006" key="3">
    <source>
        <dbReference type="Google" id="ProtNLM"/>
    </source>
</evidence>
<evidence type="ECO:0000313" key="2">
    <source>
        <dbReference type="EMBL" id="MPL59356.1"/>
    </source>
</evidence>
<accession>A0A644SXF1</accession>
<evidence type="ECO:0000256" key="1">
    <source>
        <dbReference type="SAM" id="Coils"/>
    </source>
</evidence>
<gene>
    <name evidence="2" type="ORF">SDC9_04908</name>
</gene>
<protein>
    <recommendedName>
        <fullName evidence="3">Transposase IS3/IS911 family protein</fullName>
    </recommendedName>
</protein>
<name>A0A644SXF1_9ZZZZ</name>